<dbReference type="InterPro" id="IPR043429">
    <property type="entry name" value="ArtM/GltK/GlnP/TcyL/YhdX-like"/>
</dbReference>
<evidence type="ECO:0000256" key="7">
    <source>
        <dbReference type="RuleBase" id="RU363032"/>
    </source>
</evidence>
<keyword evidence="3" id="KW-1003">Cell membrane</keyword>
<feature type="transmembrane region" description="Helical" evidence="7">
    <location>
        <begin position="217"/>
        <end position="239"/>
    </location>
</feature>
<evidence type="ECO:0000259" key="9">
    <source>
        <dbReference type="PROSITE" id="PS50928"/>
    </source>
</evidence>
<dbReference type="PANTHER" id="PTHR30614">
    <property type="entry name" value="MEMBRANE COMPONENT OF AMINO ACID ABC TRANSPORTER"/>
    <property type="match status" value="1"/>
</dbReference>
<proteinExistence type="inferred from homology"/>
<dbReference type="InterPro" id="IPR035906">
    <property type="entry name" value="MetI-like_sf"/>
</dbReference>
<evidence type="ECO:0000256" key="2">
    <source>
        <dbReference type="ARBA" id="ARBA00022448"/>
    </source>
</evidence>
<feature type="transmembrane region" description="Helical" evidence="7">
    <location>
        <begin position="21"/>
        <end position="42"/>
    </location>
</feature>
<comment type="subcellular location">
    <subcellularLocation>
        <location evidence="1 7">Cell membrane</location>
        <topology evidence="1 7">Multi-pass membrane protein</topology>
    </subcellularLocation>
</comment>
<feature type="compositionally biased region" description="Pro residues" evidence="8">
    <location>
        <begin position="317"/>
        <end position="329"/>
    </location>
</feature>
<dbReference type="AlphaFoldDB" id="A0A7K1L755"/>
<keyword evidence="4 7" id="KW-0812">Transmembrane</keyword>
<feature type="transmembrane region" description="Helical" evidence="7">
    <location>
        <begin position="272"/>
        <end position="294"/>
    </location>
</feature>
<dbReference type="PROSITE" id="PS50928">
    <property type="entry name" value="ABC_TM1"/>
    <property type="match status" value="1"/>
</dbReference>
<gene>
    <name evidence="10" type="ORF">GNZ18_26425</name>
</gene>
<feature type="domain" description="ABC transmembrane type-1" evidence="9">
    <location>
        <begin position="70"/>
        <end position="291"/>
    </location>
</feature>
<dbReference type="GO" id="GO:0022857">
    <property type="term" value="F:transmembrane transporter activity"/>
    <property type="evidence" value="ECO:0007669"/>
    <property type="project" value="InterPro"/>
</dbReference>
<dbReference type="SUPFAM" id="SSF161098">
    <property type="entry name" value="MetI-like"/>
    <property type="match status" value="1"/>
</dbReference>
<feature type="region of interest" description="Disordered" evidence="8">
    <location>
        <begin position="382"/>
        <end position="402"/>
    </location>
</feature>
<dbReference type="CDD" id="cd06261">
    <property type="entry name" value="TM_PBP2"/>
    <property type="match status" value="1"/>
</dbReference>
<feature type="region of interest" description="Disordered" evidence="8">
    <location>
        <begin position="301"/>
        <end position="330"/>
    </location>
</feature>
<dbReference type="Proteomes" id="UP000432015">
    <property type="component" value="Unassembled WGS sequence"/>
</dbReference>
<name>A0A7K1L755_9ACTN</name>
<comment type="similarity">
    <text evidence="7">Belongs to the binding-protein-dependent transport system permease family.</text>
</comment>
<dbReference type="NCBIfam" id="TIGR01726">
    <property type="entry name" value="HEQRo_perm_3TM"/>
    <property type="match status" value="1"/>
</dbReference>
<evidence type="ECO:0000256" key="5">
    <source>
        <dbReference type="ARBA" id="ARBA00022989"/>
    </source>
</evidence>
<dbReference type="PANTHER" id="PTHR30614:SF21">
    <property type="entry name" value="AMINO ACID ABC TRANSPORTER PERMEASE"/>
    <property type="match status" value="1"/>
</dbReference>
<evidence type="ECO:0000256" key="3">
    <source>
        <dbReference type="ARBA" id="ARBA00022475"/>
    </source>
</evidence>
<evidence type="ECO:0000256" key="1">
    <source>
        <dbReference type="ARBA" id="ARBA00004651"/>
    </source>
</evidence>
<dbReference type="InterPro" id="IPR010065">
    <property type="entry name" value="AA_ABC_transptr_permease_3TM"/>
</dbReference>
<organism evidence="10 11">
    <name type="scientific">Actinomadura litoris</name>
    <dbReference type="NCBI Taxonomy" id="2678616"/>
    <lineage>
        <taxon>Bacteria</taxon>
        <taxon>Bacillati</taxon>
        <taxon>Actinomycetota</taxon>
        <taxon>Actinomycetes</taxon>
        <taxon>Streptosporangiales</taxon>
        <taxon>Thermomonosporaceae</taxon>
        <taxon>Actinomadura</taxon>
    </lineage>
</organism>
<evidence type="ECO:0000256" key="6">
    <source>
        <dbReference type="ARBA" id="ARBA00023136"/>
    </source>
</evidence>
<accession>A0A7K1L755</accession>
<evidence type="ECO:0000256" key="8">
    <source>
        <dbReference type="SAM" id="MobiDB-lite"/>
    </source>
</evidence>
<reference evidence="10 11" key="1">
    <citation type="submission" date="2019-11" db="EMBL/GenBank/DDBJ databases">
        <authorList>
            <person name="Cao P."/>
        </authorList>
    </citation>
    <scope>NUCLEOTIDE SEQUENCE [LARGE SCALE GENOMIC DNA]</scope>
    <source>
        <strain evidence="10 11">NEAU-AAG5</strain>
    </source>
</reference>
<dbReference type="Pfam" id="PF00528">
    <property type="entry name" value="BPD_transp_1"/>
    <property type="match status" value="1"/>
</dbReference>
<dbReference type="GO" id="GO:0006865">
    <property type="term" value="P:amino acid transport"/>
    <property type="evidence" value="ECO:0007669"/>
    <property type="project" value="TreeGrafter"/>
</dbReference>
<feature type="transmembrane region" description="Helical" evidence="7">
    <location>
        <begin position="108"/>
        <end position="128"/>
    </location>
</feature>
<evidence type="ECO:0000313" key="11">
    <source>
        <dbReference type="Proteomes" id="UP000432015"/>
    </source>
</evidence>
<keyword evidence="5 7" id="KW-1133">Transmembrane helix</keyword>
<keyword evidence="6 7" id="KW-0472">Membrane</keyword>
<keyword evidence="11" id="KW-1185">Reference proteome</keyword>
<evidence type="ECO:0000256" key="4">
    <source>
        <dbReference type="ARBA" id="ARBA00022692"/>
    </source>
</evidence>
<dbReference type="Gene3D" id="1.10.3720.10">
    <property type="entry name" value="MetI-like"/>
    <property type="match status" value="1"/>
</dbReference>
<dbReference type="EMBL" id="WOFH01000010">
    <property type="protein sequence ID" value="MUN40106.1"/>
    <property type="molecule type" value="Genomic_DNA"/>
</dbReference>
<dbReference type="RefSeq" id="WP_156219257.1">
    <property type="nucleotide sequence ID" value="NZ_WOFH01000010.1"/>
</dbReference>
<protein>
    <submittedName>
        <fullName evidence="10">ABC transporter permease subunit</fullName>
    </submittedName>
</protein>
<feature type="transmembrane region" description="Helical" evidence="7">
    <location>
        <begin position="160"/>
        <end position="180"/>
    </location>
</feature>
<dbReference type="GO" id="GO:0043190">
    <property type="term" value="C:ATP-binding cassette (ABC) transporter complex"/>
    <property type="evidence" value="ECO:0007669"/>
    <property type="project" value="InterPro"/>
</dbReference>
<keyword evidence="2 7" id="KW-0813">Transport</keyword>
<comment type="caution">
    <text evidence="10">The sequence shown here is derived from an EMBL/GenBank/DDBJ whole genome shotgun (WGS) entry which is preliminary data.</text>
</comment>
<evidence type="ECO:0000313" key="10">
    <source>
        <dbReference type="EMBL" id="MUN40106.1"/>
    </source>
</evidence>
<dbReference type="InterPro" id="IPR000515">
    <property type="entry name" value="MetI-like"/>
</dbReference>
<sequence length="402" mass="44271">MTKEATVLFDAPGPRARARHNILTVVAAVVFLAILGALVWRFNEKGQFAGKLWSPFLKWEVWDNLILPGLWNTLKAAALGTVLALLFGVVFGLARLSDHWWVRIPAGIVVEFFRAIPLLILIFLAFFIPNKVSPSVADSAFGTFQRVLVDNFFSIFGVEINAGVITVPAFAAVVFGLIMYNGSVLAEVVRAGVQSIPKGQAEAAYSIGLRKNGVMRLVLLPQAVTVMMPAIVSQIVVLLKDTALGYIIAYPELLNAAFRQVPANYDNNKLQAGIVVAVIYIAINMSVSRFATWLEARSRRSRKTEAKTMGGGVGAPPRLPRGAPPLPRPPRGRVLPVGRLVIGVYLSEVKHPVMAPTDPRMRDDSWYDRSCDPPLRLLALPHLRSRRRPRAAAPQLSHRRRR</sequence>
<feature type="transmembrane region" description="Helical" evidence="7">
    <location>
        <begin position="76"/>
        <end position="96"/>
    </location>
</feature>